<evidence type="ECO:0000313" key="1">
    <source>
        <dbReference type="EMBL" id="BAQ50330.1"/>
    </source>
</evidence>
<gene>
    <name evidence="1" type="ORF">Maq22A_3p50400</name>
</gene>
<protein>
    <submittedName>
        <fullName evidence="1">Uncharacterized protein</fullName>
    </submittedName>
</protein>
<evidence type="ECO:0000313" key="2">
    <source>
        <dbReference type="Proteomes" id="UP000061432"/>
    </source>
</evidence>
<sequence length="68" mass="7204">MTDMPAIDAERAVAELTALATNLGVSDAAFQTILDEVMTRAQASPDWGRPHEVAAEVRRQLLAAATAP</sequence>
<reference evidence="2" key="2">
    <citation type="submission" date="2015-01" db="EMBL/GenBank/DDBJ databases">
        <title>Complete genome sequence of Methylobacterium aquaticum strain 22A.</title>
        <authorList>
            <person name="Tani A."/>
            <person name="Ogura Y."/>
            <person name="Hayashi T."/>
        </authorList>
    </citation>
    <scope>NUCLEOTIDE SEQUENCE [LARGE SCALE GENOMIC DNA]</scope>
    <source>
        <strain evidence="2">MA-22A</strain>
        <plasmid evidence="2">Plasmid pMaq22A_3p DNA</plasmid>
    </source>
</reference>
<dbReference type="AlphaFoldDB" id="A0A0C6G2I5"/>
<reference evidence="1 2" key="1">
    <citation type="journal article" date="2015" name="Genome Announc.">
        <title>Complete Genome Sequence of Methylobacterium aquaticum Strain 22A, Isolated from Racomitrium japonicum Moss.</title>
        <authorList>
            <person name="Tani A."/>
            <person name="Ogura Y."/>
            <person name="Hayashi T."/>
            <person name="Kimbara K."/>
        </authorList>
    </citation>
    <scope>NUCLEOTIDE SEQUENCE [LARGE SCALE GENOMIC DNA]</scope>
    <source>
        <strain evidence="1 2">MA-22A</strain>
        <plasmid evidence="2">Plasmid pMaq22A_3p DNA</plasmid>
    </source>
</reference>
<organism evidence="1 2">
    <name type="scientific">Methylobacterium aquaticum</name>
    <dbReference type="NCBI Taxonomy" id="270351"/>
    <lineage>
        <taxon>Bacteria</taxon>
        <taxon>Pseudomonadati</taxon>
        <taxon>Pseudomonadota</taxon>
        <taxon>Alphaproteobacteria</taxon>
        <taxon>Hyphomicrobiales</taxon>
        <taxon>Methylobacteriaceae</taxon>
        <taxon>Methylobacterium</taxon>
    </lineage>
</organism>
<name>A0A0C6G2I5_9HYPH</name>
<dbReference type="KEGG" id="maqu:Maq22A_3p50400"/>
<dbReference type="Proteomes" id="UP000061432">
    <property type="component" value="Plasmid pMaq22A_3p"/>
</dbReference>
<accession>A0A0C6G2I5</accession>
<geneLocation type="plasmid" evidence="2">
    <name>pMaq22A_3p DNA</name>
</geneLocation>
<dbReference type="EMBL" id="AP014707">
    <property type="protein sequence ID" value="BAQ50330.1"/>
    <property type="molecule type" value="Genomic_DNA"/>
</dbReference>
<proteinExistence type="predicted"/>
<keyword evidence="1" id="KW-0614">Plasmid</keyword>